<evidence type="ECO:0000256" key="1">
    <source>
        <dbReference type="SAM" id="MobiDB-lite"/>
    </source>
</evidence>
<sequence length="207" mass="22459">MAEERSFLSRWAQRKQQAQQGTDIPDEPEIVVDDEVIASSVTAETETAISVAAQNVPASATDTDSLLTADDLPDPDSIEIGGSFASFMANNVDPDVKKNALRALWKQPHFSEIDGMMEYALDYSCQPTLSAEVSSQLAKKVFRHLLEKTEDAVKDAVTELADAPAVNSEVLTQPPAEEHLADNLDERLTADSQNAASVVQTSDKRVV</sequence>
<name>A0ABX7YT21_9GAMM</name>
<organism evidence="2 3">
    <name type="scientific">Shewanella yunxiaonensis</name>
    <dbReference type="NCBI Taxonomy" id="2829809"/>
    <lineage>
        <taxon>Bacteria</taxon>
        <taxon>Pseudomonadati</taxon>
        <taxon>Pseudomonadota</taxon>
        <taxon>Gammaproteobacteria</taxon>
        <taxon>Alteromonadales</taxon>
        <taxon>Shewanellaceae</taxon>
        <taxon>Shewanella</taxon>
    </lineage>
</organism>
<accession>A0ABX7YT21</accession>
<gene>
    <name evidence="2" type="ORF">KDN34_16820</name>
</gene>
<evidence type="ECO:0000313" key="3">
    <source>
        <dbReference type="Proteomes" id="UP000679575"/>
    </source>
</evidence>
<dbReference type="InterPro" id="IPR021735">
    <property type="entry name" value="DUF3306"/>
</dbReference>
<dbReference type="EMBL" id="CP073587">
    <property type="protein sequence ID" value="QUN05812.1"/>
    <property type="molecule type" value="Genomic_DNA"/>
</dbReference>
<dbReference type="Pfam" id="PF11748">
    <property type="entry name" value="DUF3306"/>
    <property type="match status" value="1"/>
</dbReference>
<protein>
    <submittedName>
        <fullName evidence="2">DUF3306 domain-containing protein</fullName>
    </submittedName>
</protein>
<dbReference type="RefSeq" id="WP_212594838.1">
    <property type="nucleotide sequence ID" value="NZ_CP073587.1"/>
</dbReference>
<evidence type="ECO:0000313" key="2">
    <source>
        <dbReference type="EMBL" id="QUN05812.1"/>
    </source>
</evidence>
<feature type="region of interest" description="Disordered" evidence="1">
    <location>
        <begin position="1"/>
        <end position="28"/>
    </location>
</feature>
<reference evidence="2 3" key="1">
    <citation type="submission" date="2021-04" db="EMBL/GenBank/DDBJ databases">
        <title>Novel species identification of genus Shewanella.</title>
        <authorList>
            <person name="Liu G."/>
        </authorList>
    </citation>
    <scope>NUCLEOTIDE SEQUENCE [LARGE SCALE GENOMIC DNA]</scope>
    <source>
        <strain evidence="2 3">FJAT-54481</strain>
    </source>
</reference>
<keyword evidence="3" id="KW-1185">Reference proteome</keyword>
<proteinExistence type="predicted"/>
<dbReference type="Proteomes" id="UP000679575">
    <property type="component" value="Chromosome"/>
</dbReference>